<accession>A0AAN9VMK3</accession>
<dbReference type="SUPFAM" id="SSF58100">
    <property type="entry name" value="Bacterial hemolysins"/>
    <property type="match status" value="1"/>
</dbReference>
<evidence type="ECO:0000256" key="1">
    <source>
        <dbReference type="ARBA" id="ARBA00004114"/>
    </source>
</evidence>
<comment type="subcellular location">
    <subcellularLocation>
        <location evidence="1">Cytoplasm</location>
        <location evidence="1">Cytoskeleton</location>
        <location evidence="1">Microtubule organizing center</location>
        <location evidence="1">Centrosome</location>
        <location evidence="1">Centriole</location>
    </subcellularLocation>
</comment>
<dbReference type="SUPFAM" id="SSF57997">
    <property type="entry name" value="Tropomyosin"/>
    <property type="match status" value="2"/>
</dbReference>
<evidence type="ECO:0000313" key="6">
    <source>
        <dbReference type="EMBL" id="KAK7866016.1"/>
    </source>
</evidence>
<dbReference type="AlphaFoldDB" id="A0AAN9VMK3"/>
<name>A0AAN9VMK3_9ORTH</name>
<evidence type="ECO:0000256" key="5">
    <source>
        <dbReference type="SAM" id="Coils"/>
    </source>
</evidence>
<reference evidence="6 7" key="1">
    <citation type="submission" date="2024-03" db="EMBL/GenBank/DDBJ databases">
        <title>The genome assembly and annotation of the cricket Gryllus longicercus Weissman &amp; Gray.</title>
        <authorList>
            <person name="Szrajer S."/>
            <person name="Gray D."/>
            <person name="Ylla G."/>
        </authorList>
    </citation>
    <scope>NUCLEOTIDE SEQUENCE [LARGE SCALE GENOMIC DNA]</scope>
    <source>
        <strain evidence="6">DAG 2021-001</strain>
        <tissue evidence="6">Whole body minus gut</tissue>
    </source>
</reference>
<keyword evidence="5" id="KW-0175">Coiled coil</keyword>
<evidence type="ECO:0008006" key="8">
    <source>
        <dbReference type="Google" id="ProtNLM"/>
    </source>
</evidence>
<protein>
    <recommendedName>
        <fullName evidence="8">Centrosomal protein of 135 kDa</fullName>
    </recommendedName>
</protein>
<feature type="coiled-coil region" evidence="5">
    <location>
        <begin position="85"/>
        <end position="151"/>
    </location>
</feature>
<feature type="coiled-coil region" evidence="5">
    <location>
        <begin position="627"/>
        <end position="1130"/>
    </location>
</feature>
<keyword evidence="3" id="KW-0206">Cytoskeleton</keyword>
<evidence type="ECO:0000256" key="4">
    <source>
        <dbReference type="ARBA" id="ARBA00038123"/>
    </source>
</evidence>
<comment type="caution">
    <text evidence="6">The sequence shown here is derived from an EMBL/GenBank/DDBJ whole genome shotgun (WGS) entry which is preliminary data.</text>
</comment>
<evidence type="ECO:0000313" key="7">
    <source>
        <dbReference type="Proteomes" id="UP001378592"/>
    </source>
</evidence>
<dbReference type="PANTHER" id="PTHR20544:SF0">
    <property type="entry name" value="NUCLEOPROTEIN TPR_MLP1 DOMAIN-CONTAINING PROTEIN"/>
    <property type="match status" value="1"/>
</dbReference>
<dbReference type="PANTHER" id="PTHR20544">
    <property type="entry name" value="CENTROSOMAL PROTEIN CEP135"/>
    <property type="match status" value="1"/>
</dbReference>
<dbReference type="Gene3D" id="1.10.287.1490">
    <property type="match status" value="1"/>
</dbReference>
<dbReference type="Gene3D" id="1.20.1170.10">
    <property type="match status" value="1"/>
</dbReference>
<feature type="coiled-coil region" evidence="5">
    <location>
        <begin position="350"/>
        <end position="569"/>
    </location>
</feature>
<gene>
    <name evidence="6" type="ORF">R5R35_008531</name>
</gene>
<proteinExistence type="inferred from homology"/>
<keyword evidence="7" id="KW-1185">Reference proteome</keyword>
<organism evidence="6 7">
    <name type="scientific">Gryllus longicercus</name>
    <dbReference type="NCBI Taxonomy" id="2509291"/>
    <lineage>
        <taxon>Eukaryota</taxon>
        <taxon>Metazoa</taxon>
        <taxon>Ecdysozoa</taxon>
        <taxon>Arthropoda</taxon>
        <taxon>Hexapoda</taxon>
        <taxon>Insecta</taxon>
        <taxon>Pterygota</taxon>
        <taxon>Neoptera</taxon>
        <taxon>Polyneoptera</taxon>
        <taxon>Orthoptera</taxon>
        <taxon>Ensifera</taxon>
        <taxon>Gryllidea</taxon>
        <taxon>Grylloidea</taxon>
        <taxon>Gryllidae</taxon>
        <taxon>Gryllinae</taxon>
        <taxon>Gryllus</taxon>
    </lineage>
</organism>
<dbReference type="EMBL" id="JAZDUA010000157">
    <property type="protein sequence ID" value="KAK7866016.1"/>
    <property type="molecule type" value="Genomic_DNA"/>
</dbReference>
<comment type="similarity">
    <text evidence="4">Belongs to the CEP135/TSGA10 family.</text>
</comment>
<evidence type="ECO:0000256" key="3">
    <source>
        <dbReference type="ARBA" id="ARBA00023212"/>
    </source>
</evidence>
<dbReference type="Proteomes" id="UP001378592">
    <property type="component" value="Unassembled WGS sequence"/>
</dbReference>
<dbReference type="InterPro" id="IPR051877">
    <property type="entry name" value="Centriole_BasalBody_StrucProt"/>
</dbReference>
<keyword evidence="2" id="KW-0963">Cytoplasm</keyword>
<evidence type="ECO:0000256" key="2">
    <source>
        <dbReference type="ARBA" id="ARBA00022490"/>
    </source>
</evidence>
<feature type="coiled-coil region" evidence="5">
    <location>
        <begin position="269"/>
        <end position="303"/>
    </location>
</feature>
<sequence length="1138" mass="132266">MDSEASVSERRYRLLRKQLDELGYLNTLPIEALPLVERLISDLLHTTESLRHYKEIAQKSLEERVYFANGVEPYKQENAKLVRELNDLHIKYLKSKEEIEKQQKEFKSQIRKLQSENSDLQFLSSQHLLQVKELEKESTEKTLTILRLQNKSAQPVVINPGGKKAPLRSRPTLEIDAPLDPPKTWKDQFWTATAQVKDPYIANMVETCDERICLLSREVNLLKEERNQQSEKISLLETKILNRDRQIEHLTSMLEGGRPISAVGKDYCVKEMEIQFKMYKEEVKRLEKENKELEVNLKEAVASHHEASSKACRLAERNKQLETELRDIDHMALTVEAECNSTVKENNKKVHKIQEKLEMSLSQINCLEREILELKRSSQEQEAELGKIKLEKNKIQKQMDNTREEKKRLIEKINSFTVIEKDLMTEIDRLTQLHSMQKRRIAELETRMLNYANSSSSSTRSKKSPVEESLEIRLQQLQAERDHFKTEYHKLLEHVQNIPSHPDPMAFGDGSNTIKRIQAERDHYQRDAEKLQEEITKMTALLQEKQNDAAEEAENNLKLRRKLNEQDQELVKLHQCIQDLNYEKQNLQKRIDGKIISAVARSAMTSPVMEGPGQSVRIATETQVTEHARLEKTIMESEDRVRRLELERRELMATTGVQKATINNLEDELETLREKFNGSQTELTQQRTLYTQIKSLQDQTDRALADSQGQLAQLEAELANSRDRVRVLESDRASLDREVSSLKTEQTVLRGNIAQVDQEKDALLMSIDSKTEQIAQLERQLKLIENKCVDLEGNVAELQRKLDISLEESAAREQALRAAAREAEVLRAELQTLERARDGLLRENRRLQDDVASAAQDARQANRELQAAQDEVDALKRQVQEYVAEIRRIEEMLAHKENERTEMLEQFRGLSVEATLLESNNHSLESEAAENKHQLHVAEERITDLEQQLETRDSLVQSYENQIAELSGSIASLETQLQQFMENRQKTDADLDALRDLCVKLDSQKEVLQQELNKQDVVKIQWESDMSRLQDEQELLQEQLSKDRANIASLENMLASSRQETAEQRHQNEQLKADVERLQLRVDTLQSKLDAETEELRRYQYQANEYSKQIKDLQRQITNERFERARTTEETRSYSTTL</sequence>
<dbReference type="CDD" id="cd22292">
    <property type="entry name" value="cc_Cep135_MBD"/>
    <property type="match status" value="1"/>
</dbReference>
<dbReference type="GO" id="GO:0005814">
    <property type="term" value="C:centriole"/>
    <property type="evidence" value="ECO:0007669"/>
    <property type="project" value="UniProtKB-SubCell"/>
</dbReference>